<feature type="domain" description="HTH myb-type" evidence="3">
    <location>
        <begin position="177"/>
        <end position="235"/>
    </location>
</feature>
<protein>
    <recommendedName>
        <fullName evidence="6">Myb-like domain-containing protein</fullName>
    </recommendedName>
</protein>
<feature type="compositionally biased region" description="Polar residues" evidence="1">
    <location>
        <begin position="391"/>
        <end position="402"/>
    </location>
</feature>
<comment type="caution">
    <text evidence="4">The sequence shown here is derived from an EMBL/GenBank/DDBJ whole genome shotgun (WGS) entry which is preliminary data.</text>
</comment>
<dbReference type="InterPro" id="IPR009057">
    <property type="entry name" value="Homeodomain-like_sf"/>
</dbReference>
<accession>A0ABR1GAV2</accession>
<evidence type="ECO:0000256" key="1">
    <source>
        <dbReference type="SAM" id="MobiDB-lite"/>
    </source>
</evidence>
<feature type="compositionally biased region" description="Basic and acidic residues" evidence="1">
    <location>
        <begin position="235"/>
        <end position="248"/>
    </location>
</feature>
<name>A0ABR1GAV2_AURAN</name>
<reference evidence="4 5" key="1">
    <citation type="submission" date="2024-03" db="EMBL/GenBank/DDBJ databases">
        <title>Aureococcus anophagefferens CCMP1851 and Kratosvirus quantuckense: Draft genome of a second virus-susceptible host strain in the model system.</title>
        <authorList>
            <person name="Chase E."/>
            <person name="Truchon A.R."/>
            <person name="Schepens W."/>
            <person name="Wilhelm S.W."/>
        </authorList>
    </citation>
    <scope>NUCLEOTIDE SEQUENCE [LARGE SCALE GENOMIC DNA]</scope>
    <source>
        <strain evidence="4 5">CCMP1851</strain>
    </source>
</reference>
<feature type="region of interest" description="Disordered" evidence="1">
    <location>
        <begin position="356"/>
        <end position="419"/>
    </location>
</feature>
<evidence type="ECO:0000259" key="3">
    <source>
        <dbReference type="PROSITE" id="PS51294"/>
    </source>
</evidence>
<feature type="compositionally biased region" description="Basic residues" evidence="1">
    <location>
        <begin position="409"/>
        <end position="418"/>
    </location>
</feature>
<sequence length="501" mass="52441">MAEPEQQPVSFGEAPAVATAPLSAEAMAALQSPLMASPAALAQYANLGALPFATQPANLGALYGAAGMGRGAEGGLMDMSAYQQFNVANLAQYQVPRAPPPRGPGTPPPAAVGRRASVRPAQRARGSGFRGVARRRAAAPPPARRARPARRRPRRASRVARARFFENRADDDATGVNPNQRHGRWTEEEHQQFLELMQKYGRSWTKISQVMLTRASRRSGATRAKHFLRVNRLEKQANGEADEAKAHADGGAVDGDGYKPEKQKRAKRRKYAAAPGGAYGGAAFLQNVGAPYTLQQLQQASATGSYGQYQYMPFAIPSSSAAAYGTMAQGVSSATIATTQSPWMTMTAQGALYVRAEPRDDGGRRLGHGRGRGRAPGRGGAGGRGRHGAVQSDQSVDASQISYDPAAAARRRRRRRARGAPLVGDPAAYQASLADLAAGVAPPAFHVAPAVAVAGDAADALAASDAAAGLGDVVAPAEFQAPLAEFQAPLAEFQAPLADSP</sequence>
<gene>
    <name evidence="4" type="ORF">SO694_00006556</name>
</gene>
<dbReference type="InterPro" id="IPR017930">
    <property type="entry name" value="Myb_dom"/>
</dbReference>
<keyword evidence="5" id="KW-1185">Reference proteome</keyword>
<feature type="region of interest" description="Disordered" evidence="1">
    <location>
        <begin position="235"/>
        <end position="271"/>
    </location>
</feature>
<organism evidence="4 5">
    <name type="scientific">Aureococcus anophagefferens</name>
    <name type="common">Harmful bloom alga</name>
    <dbReference type="NCBI Taxonomy" id="44056"/>
    <lineage>
        <taxon>Eukaryota</taxon>
        <taxon>Sar</taxon>
        <taxon>Stramenopiles</taxon>
        <taxon>Ochrophyta</taxon>
        <taxon>Pelagophyceae</taxon>
        <taxon>Pelagomonadales</taxon>
        <taxon>Pelagomonadaceae</taxon>
        <taxon>Aureococcus</taxon>
    </lineage>
</organism>
<dbReference type="PROSITE" id="PS51294">
    <property type="entry name" value="HTH_MYB"/>
    <property type="match status" value="1"/>
</dbReference>
<dbReference type="Gene3D" id="1.10.10.60">
    <property type="entry name" value="Homeodomain-like"/>
    <property type="match status" value="1"/>
</dbReference>
<dbReference type="Pfam" id="PF00249">
    <property type="entry name" value="Myb_DNA-binding"/>
    <property type="match status" value="1"/>
</dbReference>
<feature type="compositionally biased region" description="Basic residues" evidence="1">
    <location>
        <begin position="144"/>
        <end position="158"/>
    </location>
</feature>
<evidence type="ECO:0000313" key="4">
    <source>
        <dbReference type="EMBL" id="KAK7250172.1"/>
    </source>
</evidence>
<evidence type="ECO:0000259" key="2">
    <source>
        <dbReference type="PROSITE" id="PS50090"/>
    </source>
</evidence>
<feature type="compositionally biased region" description="Basic residues" evidence="1">
    <location>
        <begin position="365"/>
        <end position="375"/>
    </location>
</feature>
<feature type="region of interest" description="Disordered" evidence="1">
    <location>
        <begin position="97"/>
        <end position="158"/>
    </location>
</feature>
<dbReference type="PROSITE" id="PS50090">
    <property type="entry name" value="MYB_LIKE"/>
    <property type="match status" value="1"/>
</dbReference>
<dbReference type="CDD" id="cd00167">
    <property type="entry name" value="SANT"/>
    <property type="match status" value="1"/>
</dbReference>
<evidence type="ECO:0008006" key="6">
    <source>
        <dbReference type="Google" id="ProtNLM"/>
    </source>
</evidence>
<dbReference type="SMART" id="SM00717">
    <property type="entry name" value="SANT"/>
    <property type="match status" value="1"/>
</dbReference>
<proteinExistence type="predicted"/>
<dbReference type="SUPFAM" id="SSF46689">
    <property type="entry name" value="Homeodomain-like"/>
    <property type="match status" value="1"/>
</dbReference>
<dbReference type="EMBL" id="JBBJCI010000038">
    <property type="protein sequence ID" value="KAK7250172.1"/>
    <property type="molecule type" value="Genomic_DNA"/>
</dbReference>
<feature type="compositionally biased region" description="Pro residues" evidence="1">
    <location>
        <begin position="97"/>
        <end position="110"/>
    </location>
</feature>
<evidence type="ECO:0000313" key="5">
    <source>
        <dbReference type="Proteomes" id="UP001363151"/>
    </source>
</evidence>
<feature type="domain" description="Myb-like" evidence="2">
    <location>
        <begin position="177"/>
        <end position="217"/>
    </location>
</feature>
<dbReference type="Proteomes" id="UP001363151">
    <property type="component" value="Unassembled WGS sequence"/>
</dbReference>
<dbReference type="InterPro" id="IPR001005">
    <property type="entry name" value="SANT/Myb"/>
</dbReference>